<feature type="transmembrane region" description="Helical" evidence="6">
    <location>
        <begin position="35"/>
        <end position="58"/>
    </location>
</feature>
<dbReference type="InterPro" id="IPR007568">
    <property type="entry name" value="RTA1"/>
</dbReference>
<dbReference type="EMBL" id="KV454299">
    <property type="protein sequence ID" value="ODQ70641.1"/>
    <property type="molecule type" value="Genomic_DNA"/>
</dbReference>
<dbReference type="Proteomes" id="UP000094385">
    <property type="component" value="Unassembled WGS sequence"/>
</dbReference>
<evidence type="ECO:0000313" key="7">
    <source>
        <dbReference type="EMBL" id="ODQ70641.1"/>
    </source>
</evidence>
<reference evidence="7 8" key="1">
    <citation type="journal article" date="2016" name="Proc. Natl. Acad. Sci. U.S.A.">
        <title>Comparative genomics of biotechnologically important yeasts.</title>
        <authorList>
            <person name="Riley R."/>
            <person name="Haridas S."/>
            <person name="Wolfe K.H."/>
            <person name="Lopes M.R."/>
            <person name="Hittinger C.T."/>
            <person name="Goeker M."/>
            <person name="Salamov A.A."/>
            <person name="Wisecaver J.H."/>
            <person name="Long T.M."/>
            <person name="Calvey C.H."/>
            <person name="Aerts A.L."/>
            <person name="Barry K.W."/>
            <person name="Choi C."/>
            <person name="Clum A."/>
            <person name="Coughlan A.Y."/>
            <person name="Deshpande S."/>
            <person name="Douglass A.P."/>
            <person name="Hanson S.J."/>
            <person name="Klenk H.-P."/>
            <person name="LaButti K.M."/>
            <person name="Lapidus A."/>
            <person name="Lindquist E.A."/>
            <person name="Lipzen A.M."/>
            <person name="Meier-Kolthoff J.P."/>
            <person name="Ohm R.A."/>
            <person name="Otillar R.P."/>
            <person name="Pangilinan J.L."/>
            <person name="Peng Y."/>
            <person name="Rokas A."/>
            <person name="Rosa C.A."/>
            <person name="Scheuner C."/>
            <person name="Sibirny A.A."/>
            <person name="Slot J.C."/>
            <person name="Stielow J.B."/>
            <person name="Sun H."/>
            <person name="Kurtzman C.P."/>
            <person name="Blackwell M."/>
            <person name="Grigoriev I.V."/>
            <person name="Jeffries T.W."/>
        </authorList>
    </citation>
    <scope>NUCLEOTIDE SEQUENCE [LARGE SCALE GENOMIC DNA]</scope>
    <source>
        <strain evidence="7 8">NRRL Y-11557</strain>
    </source>
</reference>
<feature type="transmembrane region" description="Helical" evidence="6">
    <location>
        <begin position="232"/>
        <end position="251"/>
    </location>
</feature>
<feature type="transmembrane region" description="Helical" evidence="6">
    <location>
        <begin position="6"/>
        <end position="23"/>
    </location>
</feature>
<accession>A0A1E3PZ03</accession>
<evidence type="ECO:0000256" key="2">
    <source>
        <dbReference type="ARBA" id="ARBA00009969"/>
    </source>
</evidence>
<dbReference type="GO" id="GO:0016020">
    <property type="term" value="C:membrane"/>
    <property type="evidence" value="ECO:0007669"/>
    <property type="project" value="UniProtKB-SubCell"/>
</dbReference>
<gene>
    <name evidence="7" type="ORF">LIPSTDRAFT_29383</name>
</gene>
<dbReference type="PANTHER" id="PTHR31465">
    <property type="entry name" value="PROTEIN RTA1-RELATED"/>
    <property type="match status" value="1"/>
</dbReference>
<keyword evidence="3 6" id="KW-0812">Transmembrane</keyword>
<comment type="similarity">
    <text evidence="2">Belongs to the lipid-translocating exporter (LTE) (TC 9.A.26.1) family.</text>
</comment>
<evidence type="ECO:0000256" key="4">
    <source>
        <dbReference type="ARBA" id="ARBA00022989"/>
    </source>
</evidence>
<evidence type="ECO:0000256" key="6">
    <source>
        <dbReference type="SAM" id="Phobius"/>
    </source>
</evidence>
<keyword evidence="8" id="KW-1185">Reference proteome</keyword>
<dbReference type="OrthoDB" id="3358017at2759"/>
<evidence type="ECO:0000256" key="1">
    <source>
        <dbReference type="ARBA" id="ARBA00004141"/>
    </source>
</evidence>
<evidence type="ECO:0008006" key="9">
    <source>
        <dbReference type="Google" id="ProtNLM"/>
    </source>
</evidence>
<evidence type="ECO:0000256" key="3">
    <source>
        <dbReference type="ARBA" id="ARBA00022692"/>
    </source>
</evidence>
<comment type="subcellular location">
    <subcellularLocation>
        <location evidence="1">Membrane</location>
        <topology evidence="1">Multi-pass membrane protein</topology>
    </subcellularLocation>
</comment>
<feature type="transmembrane region" description="Helical" evidence="6">
    <location>
        <begin position="78"/>
        <end position="101"/>
    </location>
</feature>
<sequence>MGYPGAPNSAAAILFSILFILVTSAHTYQLLRTRIWWFIPFVVGGYLECIGFLCRAIVSYKDPNSTSVRTPNIINTVFILVAPVWFAASIYMLFGRIILLLQANHLAIIKQKWLTGIFVTGDVLSLVIQVAGAVMLTGNNSNTQTQSNLNTAKIVIDIGLSAQIVSFGFFIVTAIVLHRRILKQPTIPSKVPWKKHFYTVYLTSTVIMCRCIFRLVEYLLGTNGPIWGHEAYQYGFDSTLMFFVMVAFAVIHPSEVHAMLKGGGLVANGLQTKLHEGSIDSPIYSGIDRTEEQPYDVKLEPGQYVG</sequence>
<dbReference type="Pfam" id="PF04479">
    <property type="entry name" value="RTA1"/>
    <property type="match status" value="1"/>
</dbReference>
<evidence type="ECO:0000256" key="5">
    <source>
        <dbReference type="ARBA" id="ARBA00023136"/>
    </source>
</evidence>
<feature type="transmembrane region" description="Helical" evidence="6">
    <location>
        <begin position="198"/>
        <end position="220"/>
    </location>
</feature>
<keyword evidence="5 6" id="KW-0472">Membrane</keyword>
<dbReference type="AlphaFoldDB" id="A0A1E3PZ03"/>
<name>A0A1E3PZ03_LIPST</name>
<feature type="transmembrane region" description="Helical" evidence="6">
    <location>
        <begin position="154"/>
        <end position="177"/>
    </location>
</feature>
<protein>
    <recommendedName>
        <fullName evidence="9">RTA1 like protein</fullName>
    </recommendedName>
</protein>
<organism evidence="7 8">
    <name type="scientific">Lipomyces starkeyi NRRL Y-11557</name>
    <dbReference type="NCBI Taxonomy" id="675824"/>
    <lineage>
        <taxon>Eukaryota</taxon>
        <taxon>Fungi</taxon>
        <taxon>Dikarya</taxon>
        <taxon>Ascomycota</taxon>
        <taxon>Saccharomycotina</taxon>
        <taxon>Lipomycetes</taxon>
        <taxon>Lipomycetales</taxon>
        <taxon>Lipomycetaceae</taxon>
        <taxon>Lipomyces</taxon>
    </lineage>
</organism>
<keyword evidence="4 6" id="KW-1133">Transmembrane helix</keyword>
<feature type="transmembrane region" description="Helical" evidence="6">
    <location>
        <begin position="113"/>
        <end position="134"/>
    </location>
</feature>
<proteinExistence type="inferred from homology"/>
<evidence type="ECO:0000313" key="8">
    <source>
        <dbReference type="Proteomes" id="UP000094385"/>
    </source>
</evidence>
<dbReference type="PANTHER" id="PTHR31465:SF1">
    <property type="entry name" value="PROTEIN RTA1-RELATED"/>
    <property type="match status" value="1"/>
</dbReference>